<dbReference type="GO" id="GO:0004197">
    <property type="term" value="F:cysteine-type endopeptidase activity"/>
    <property type="evidence" value="ECO:0007669"/>
    <property type="project" value="TreeGrafter"/>
</dbReference>
<dbReference type="InterPro" id="IPR050452">
    <property type="entry name" value="Metacaspase"/>
</dbReference>
<comment type="caution">
    <text evidence="2">The sequence shown here is derived from an EMBL/GenBank/DDBJ whole genome shotgun (WGS) entry which is preliminary data.</text>
</comment>
<dbReference type="PANTHER" id="PTHR48104">
    <property type="entry name" value="METACASPASE-4"/>
    <property type="match status" value="1"/>
</dbReference>
<evidence type="ECO:0000313" key="3">
    <source>
        <dbReference type="Proteomes" id="UP001058974"/>
    </source>
</evidence>
<dbReference type="PANTHER" id="PTHR48104:SF2">
    <property type="entry name" value="METACASPASE-1-LIKE ISOFORM X1"/>
    <property type="match status" value="1"/>
</dbReference>
<sequence>MEKKLVCNGCKQEHLVPTKTTTYRCYQCKDVSKLISGNKQSRENSSGARLVNQKQLDRASRIVSRENSLGAKLLNQKKLDHASRIGSGYSSSSFSTTIIGNKRAVLCGVSYSRRSRFRLEGTINDVVNMKSLLVDSFSFPIQSIRILTGICYTNFYCDTILFSCTTDKFCELQKNRRIQISFRQGRI</sequence>
<evidence type="ECO:0000313" key="2">
    <source>
        <dbReference type="EMBL" id="KAI5448397.1"/>
    </source>
</evidence>
<proteinExistence type="inferred from homology"/>
<dbReference type="GO" id="GO:0005737">
    <property type="term" value="C:cytoplasm"/>
    <property type="evidence" value="ECO:0007669"/>
    <property type="project" value="TreeGrafter"/>
</dbReference>
<dbReference type="Proteomes" id="UP001058974">
    <property type="component" value="Chromosome 1"/>
</dbReference>
<accession>A0A9D5H143</accession>
<dbReference type="EMBL" id="JAMSHJ010000001">
    <property type="protein sequence ID" value="KAI5448397.1"/>
    <property type="molecule type" value="Genomic_DNA"/>
</dbReference>
<dbReference type="AlphaFoldDB" id="A0A9D5H143"/>
<dbReference type="Gene3D" id="3.40.50.12660">
    <property type="match status" value="1"/>
</dbReference>
<protein>
    <submittedName>
        <fullName evidence="2">Uncharacterized protein</fullName>
    </submittedName>
</protein>
<evidence type="ECO:0000256" key="1">
    <source>
        <dbReference type="ARBA" id="ARBA00009005"/>
    </source>
</evidence>
<organism evidence="2 3">
    <name type="scientific">Pisum sativum</name>
    <name type="common">Garden pea</name>
    <name type="synonym">Lathyrus oleraceus</name>
    <dbReference type="NCBI Taxonomy" id="3888"/>
    <lineage>
        <taxon>Eukaryota</taxon>
        <taxon>Viridiplantae</taxon>
        <taxon>Streptophyta</taxon>
        <taxon>Embryophyta</taxon>
        <taxon>Tracheophyta</taxon>
        <taxon>Spermatophyta</taxon>
        <taxon>Magnoliopsida</taxon>
        <taxon>eudicotyledons</taxon>
        <taxon>Gunneridae</taxon>
        <taxon>Pentapetalae</taxon>
        <taxon>rosids</taxon>
        <taxon>fabids</taxon>
        <taxon>Fabales</taxon>
        <taxon>Fabaceae</taxon>
        <taxon>Papilionoideae</taxon>
        <taxon>50 kb inversion clade</taxon>
        <taxon>NPAAA clade</taxon>
        <taxon>Hologalegina</taxon>
        <taxon>IRL clade</taxon>
        <taxon>Fabeae</taxon>
        <taxon>Lathyrus</taxon>
    </lineage>
</organism>
<reference evidence="2 3" key="1">
    <citation type="journal article" date="2022" name="Nat. Genet.">
        <title>Improved pea reference genome and pan-genome highlight genomic features and evolutionary characteristics.</title>
        <authorList>
            <person name="Yang T."/>
            <person name="Liu R."/>
            <person name="Luo Y."/>
            <person name="Hu S."/>
            <person name="Wang D."/>
            <person name="Wang C."/>
            <person name="Pandey M.K."/>
            <person name="Ge S."/>
            <person name="Xu Q."/>
            <person name="Li N."/>
            <person name="Li G."/>
            <person name="Huang Y."/>
            <person name="Saxena R.K."/>
            <person name="Ji Y."/>
            <person name="Li M."/>
            <person name="Yan X."/>
            <person name="He Y."/>
            <person name="Liu Y."/>
            <person name="Wang X."/>
            <person name="Xiang C."/>
            <person name="Varshney R.K."/>
            <person name="Ding H."/>
            <person name="Gao S."/>
            <person name="Zong X."/>
        </authorList>
    </citation>
    <scope>NUCLEOTIDE SEQUENCE [LARGE SCALE GENOMIC DNA]</scope>
    <source>
        <strain evidence="2 3">cv. Zhongwan 6</strain>
    </source>
</reference>
<dbReference type="Gramene" id="Psat01G0571000-T3">
    <property type="protein sequence ID" value="KAI5448397.1"/>
    <property type="gene ID" value="KIW84_015710"/>
</dbReference>
<gene>
    <name evidence="2" type="ORF">KIW84_015710</name>
</gene>
<comment type="similarity">
    <text evidence="1">Belongs to the peptidase C14B family.</text>
</comment>
<keyword evidence="3" id="KW-1185">Reference proteome</keyword>
<name>A0A9D5H143_PEA</name>
<dbReference type="GO" id="GO:0006508">
    <property type="term" value="P:proteolysis"/>
    <property type="evidence" value="ECO:0007669"/>
    <property type="project" value="TreeGrafter"/>
</dbReference>